<name>A0A9R1QMH0_TRITD</name>
<evidence type="ECO:0000256" key="2">
    <source>
        <dbReference type="RuleBase" id="RU369093"/>
    </source>
</evidence>
<dbReference type="SUPFAM" id="SSF48371">
    <property type="entry name" value="ARM repeat"/>
    <property type="match status" value="1"/>
</dbReference>
<dbReference type="EC" id="2.3.2.27" evidence="2"/>
<dbReference type="EMBL" id="LT934116">
    <property type="protein sequence ID" value="VAH80129.1"/>
    <property type="molecule type" value="Genomic_DNA"/>
</dbReference>
<dbReference type="Proteomes" id="UP000324705">
    <property type="component" value="Chromosome 3B"/>
</dbReference>
<feature type="domain" description="U-box" evidence="3">
    <location>
        <begin position="4"/>
        <end position="170"/>
    </location>
</feature>
<dbReference type="GO" id="GO:0016567">
    <property type="term" value="P:protein ubiquitination"/>
    <property type="evidence" value="ECO:0007669"/>
    <property type="project" value="UniProtKB-UniRule"/>
</dbReference>
<organism evidence="4 5">
    <name type="scientific">Triticum turgidum subsp. durum</name>
    <name type="common">Durum wheat</name>
    <name type="synonym">Triticum durum</name>
    <dbReference type="NCBI Taxonomy" id="4567"/>
    <lineage>
        <taxon>Eukaryota</taxon>
        <taxon>Viridiplantae</taxon>
        <taxon>Streptophyta</taxon>
        <taxon>Embryophyta</taxon>
        <taxon>Tracheophyta</taxon>
        <taxon>Spermatophyta</taxon>
        <taxon>Magnoliopsida</taxon>
        <taxon>Liliopsida</taxon>
        <taxon>Poales</taxon>
        <taxon>Poaceae</taxon>
        <taxon>BOP clade</taxon>
        <taxon>Pooideae</taxon>
        <taxon>Triticodae</taxon>
        <taxon>Triticeae</taxon>
        <taxon>Triticinae</taxon>
        <taxon>Triticum</taxon>
    </lineage>
</organism>
<keyword evidence="2" id="KW-0808">Transferase</keyword>
<dbReference type="InterPro" id="IPR045185">
    <property type="entry name" value="PUB22/23/24-like"/>
</dbReference>
<evidence type="ECO:0000313" key="4">
    <source>
        <dbReference type="EMBL" id="VAH80129.1"/>
    </source>
</evidence>
<keyword evidence="1 2" id="KW-0833">Ubl conjugation pathway</keyword>
<dbReference type="InterPro" id="IPR016024">
    <property type="entry name" value="ARM-type_fold"/>
</dbReference>
<dbReference type="GO" id="GO:0061630">
    <property type="term" value="F:ubiquitin protein ligase activity"/>
    <property type="evidence" value="ECO:0007669"/>
    <property type="project" value="UniProtKB-UniRule"/>
</dbReference>
<evidence type="ECO:0000259" key="3">
    <source>
        <dbReference type="Pfam" id="PF25598"/>
    </source>
</evidence>
<comment type="catalytic activity">
    <reaction evidence="2">
        <text>S-ubiquitinyl-[E2 ubiquitin-conjugating enzyme]-L-cysteine + [acceptor protein]-L-lysine = [E2 ubiquitin-conjugating enzyme]-L-cysteine + N(6)-ubiquitinyl-[acceptor protein]-L-lysine.</text>
        <dbReference type="EC" id="2.3.2.27"/>
    </reaction>
</comment>
<dbReference type="Pfam" id="PF25598">
    <property type="entry name" value="ARM_PUB"/>
    <property type="match status" value="1"/>
</dbReference>
<comment type="pathway">
    <text evidence="2">Protein modification; protein ubiquitination.</text>
</comment>
<dbReference type="Gramene" id="TRITD3Bv1G176930.1">
    <property type="protein sequence ID" value="TRITD3Bv1G176930.1"/>
    <property type="gene ID" value="TRITD3Bv1G176930"/>
</dbReference>
<dbReference type="InterPro" id="IPR058678">
    <property type="entry name" value="ARM_PUB"/>
</dbReference>
<dbReference type="PANTHER" id="PTHR22849:SF16">
    <property type="entry name" value="U-BOX DOMAIN-CONTAINING PROTEIN"/>
    <property type="match status" value="1"/>
</dbReference>
<dbReference type="InterPro" id="IPR011989">
    <property type="entry name" value="ARM-like"/>
</dbReference>
<evidence type="ECO:0000313" key="5">
    <source>
        <dbReference type="Proteomes" id="UP000324705"/>
    </source>
</evidence>
<sequence length="170" mass="18000">MFFPLDDVARCYIASLESLNTLVSLLSHGDLAMQASAAIVLLELASSADRHTVGIISRTPGVCSALVGLTRNPVSPQTTKVALVMAYYLIFGSDRMAARFAELGEVLIVVEHLMDADKGTSGEALAVLDGVLCTDIGLESAHAHVLVVLVLVKKMFHVSNMATEFAVSAL</sequence>
<accession>A0A9R1QMH0</accession>
<protein>
    <recommendedName>
        <fullName evidence="2 3">U-box domain-containing protein</fullName>
        <ecNumber evidence="2">2.3.2.27</ecNumber>
    </recommendedName>
    <alternativeName>
        <fullName evidence="2">RING-type E3 ubiquitin transferase PUB</fullName>
    </alternativeName>
</protein>
<gene>
    <name evidence="4" type="ORF">TRITD_3Bv1G176930</name>
</gene>
<dbReference type="PANTHER" id="PTHR22849">
    <property type="entry name" value="WDSAM1 PROTEIN"/>
    <property type="match status" value="1"/>
</dbReference>
<dbReference type="AlphaFoldDB" id="A0A9R1QMH0"/>
<dbReference type="Gene3D" id="1.25.10.10">
    <property type="entry name" value="Leucine-rich Repeat Variant"/>
    <property type="match status" value="1"/>
</dbReference>
<evidence type="ECO:0000256" key="1">
    <source>
        <dbReference type="ARBA" id="ARBA00022786"/>
    </source>
</evidence>
<comment type="function">
    <text evidence="2">Functions as an E3 ubiquitin ligase.</text>
</comment>
<reference evidence="4 5" key="1">
    <citation type="submission" date="2017-09" db="EMBL/GenBank/DDBJ databases">
        <authorList>
            <consortium name="International Durum Wheat Genome Sequencing Consortium (IDWGSC)"/>
            <person name="Milanesi L."/>
        </authorList>
    </citation>
    <scope>NUCLEOTIDE SEQUENCE [LARGE SCALE GENOMIC DNA]</scope>
    <source>
        <strain evidence="5">cv. Svevo</strain>
    </source>
</reference>
<keyword evidence="5" id="KW-1185">Reference proteome</keyword>
<proteinExistence type="predicted"/>